<gene>
    <name evidence="2" type="ORF">c0_g1_i1</name>
</gene>
<feature type="signal peptide" evidence="1">
    <location>
        <begin position="1"/>
        <end position="29"/>
    </location>
</feature>
<reference evidence="2" key="1">
    <citation type="submission" date="2015-06" db="EMBL/GenBank/DDBJ databases">
        <authorList>
            <person name="Hoefler B.C."/>
            <person name="Straight P.D."/>
        </authorList>
    </citation>
    <scope>NUCLEOTIDE SEQUENCE</scope>
</reference>
<sequence length="312" mass="34608">MKSLELVQRRFVAGGVFLALLLLRAPASGQPVNDELSANNAEAKVIYDQRQSGKYNIRINIKDVAIIEMDNSGFGDENFGEEDYYYDEEDLTVKPLNFTKPPKVTTSHEALCSAESQQVTSSPTQATLLPTKLEESTNTHSTTIATSVYQPNYNTNILTDTMSSQATPSQTTPESIGTSFRLLPSLQLTQSVSEPRSHHSIISRLSTARPISESMKPTLISPIAVQESPKFAGSLPNAQKRHHNFVNKYSMPQTPISPLYPLAKGYGQRCRTHQYRDVNGGCRNKRSSSFLKKLLSIIATFPRELVKDVPDE</sequence>
<feature type="chain" id="PRO_5005521218" evidence="1">
    <location>
        <begin position="30"/>
        <end position="312"/>
    </location>
</feature>
<dbReference type="AlphaFoldDB" id="A0A0K8UMU8"/>
<dbReference type="EMBL" id="GDHF01024413">
    <property type="protein sequence ID" value="JAI27901.1"/>
    <property type="molecule type" value="Transcribed_RNA"/>
</dbReference>
<accession>A0A0K8UMU8</accession>
<organism evidence="2">
    <name type="scientific">Bactrocera latifrons</name>
    <name type="common">Malaysian fruit fly</name>
    <name type="synonym">Chaetodacus latifrons</name>
    <dbReference type="NCBI Taxonomy" id="174628"/>
    <lineage>
        <taxon>Eukaryota</taxon>
        <taxon>Metazoa</taxon>
        <taxon>Ecdysozoa</taxon>
        <taxon>Arthropoda</taxon>
        <taxon>Hexapoda</taxon>
        <taxon>Insecta</taxon>
        <taxon>Pterygota</taxon>
        <taxon>Neoptera</taxon>
        <taxon>Endopterygota</taxon>
        <taxon>Diptera</taxon>
        <taxon>Brachycera</taxon>
        <taxon>Muscomorpha</taxon>
        <taxon>Tephritoidea</taxon>
        <taxon>Tephritidae</taxon>
        <taxon>Bactrocera</taxon>
        <taxon>Bactrocera</taxon>
    </lineage>
</organism>
<evidence type="ECO:0000256" key="1">
    <source>
        <dbReference type="SAM" id="SignalP"/>
    </source>
</evidence>
<protein>
    <submittedName>
        <fullName evidence="2">Uncharacterized protein</fullName>
    </submittedName>
</protein>
<proteinExistence type="predicted"/>
<dbReference type="OrthoDB" id="8007968at2759"/>
<name>A0A0K8UMU8_BACLA</name>
<evidence type="ECO:0000313" key="2">
    <source>
        <dbReference type="EMBL" id="JAI27901.1"/>
    </source>
</evidence>
<keyword evidence="1" id="KW-0732">Signal</keyword>